<keyword evidence="3" id="KW-1185">Reference proteome</keyword>
<proteinExistence type="predicted"/>
<gene>
    <name evidence="2" type="ORF">WJX73_004707</name>
</gene>
<dbReference type="EMBL" id="JALJOQ010000002">
    <property type="protein sequence ID" value="KAK9813916.1"/>
    <property type="molecule type" value="Genomic_DNA"/>
</dbReference>
<reference evidence="2 3" key="1">
    <citation type="journal article" date="2024" name="Nat. Commun.">
        <title>Phylogenomics reveals the evolutionary origins of lichenization in chlorophyte algae.</title>
        <authorList>
            <person name="Puginier C."/>
            <person name="Libourel C."/>
            <person name="Otte J."/>
            <person name="Skaloud P."/>
            <person name="Haon M."/>
            <person name="Grisel S."/>
            <person name="Petersen M."/>
            <person name="Berrin J.G."/>
            <person name="Delaux P.M."/>
            <person name="Dal Grande F."/>
            <person name="Keller J."/>
        </authorList>
    </citation>
    <scope>NUCLEOTIDE SEQUENCE [LARGE SCALE GENOMIC DNA]</scope>
    <source>
        <strain evidence="2 3">SAG 2036</strain>
    </source>
</reference>
<feature type="region of interest" description="Disordered" evidence="1">
    <location>
        <begin position="103"/>
        <end position="124"/>
    </location>
</feature>
<dbReference type="AlphaFoldDB" id="A0AAW1PZQ4"/>
<sequence>MAGWLLNRFSEEAKQRVRQGLCVDRGQEVLLHDGPVLVVKCPSAGGERSPDSLSPSYTWAVRADLDAGLAALAVEARPQANVTADQLLAACGKNGFRLMERHAQPEEVSSKRGSAKGRQLTTSKSADWQGNAEWGIANLLLRCRCCMSADPGDKASQKQSSALPSDEQMEAALTAEEDQLLAMPSTPPRSDERRGKIRSRSRTGSLSIWGAPDRLQPVPEERSRVVSPEWKGMQVVCAVPDRCTAEALVEQAARLLPAGMAEAIRFVPSDALARLSLKAPGMFDAALVRHADPADSATPAQDIAAALQVVRTGGRIVYLAGSKVDRAGDAAVSKALDINLGGATPMHLTPALPGRTPTEDPTLRTELAQAEKMGAGWCIKRRSPEGDDHFLCALEKKGA</sequence>
<evidence type="ECO:0000256" key="1">
    <source>
        <dbReference type="SAM" id="MobiDB-lite"/>
    </source>
</evidence>
<feature type="region of interest" description="Disordered" evidence="1">
    <location>
        <begin position="177"/>
        <end position="203"/>
    </location>
</feature>
<organism evidence="2 3">
    <name type="scientific">Symbiochloris irregularis</name>
    <dbReference type="NCBI Taxonomy" id="706552"/>
    <lineage>
        <taxon>Eukaryota</taxon>
        <taxon>Viridiplantae</taxon>
        <taxon>Chlorophyta</taxon>
        <taxon>core chlorophytes</taxon>
        <taxon>Trebouxiophyceae</taxon>
        <taxon>Trebouxiales</taxon>
        <taxon>Trebouxiaceae</taxon>
        <taxon>Symbiochloris</taxon>
    </lineage>
</organism>
<evidence type="ECO:0000313" key="3">
    <source>
        <dbReference type="Proteomes" id="UP001465755"/>
    </source>
</evidence>
<dbReference type="InterPro" id="IPR029063">
    <property type="entry name" value="SAM-dependent_MTases_sf"/>
</dbReference>
<dbReference type="Proteomes" id="UP001465755">
    <property type="component" value="Unassembled WGS sequence"/>
</dbReference>
<comment type="caution">
    <text evidence="2">The sequence shown here is derived from an EMBL/GenBank/DDBJ whole genome shotgun (WGS) entry which is preliminary data.</text>
</comment>
<dbReference type="SUPFAM" id="SSF53335">
    <property type="entry name" value="S-adenosyl-L-methionine-dependent methyltransferases"/>
    <property type="match status" value="1"/>
</dbReference>
<protein>
    <submittedName>
        <fullName evidence="2">Uncharacterized protein</fullName>
    </submittedName>
</protein>
<name>A0AAW1PZQ4_9CHLO</name>
<dbReference type="CDD" id="cd02440">
    <property type="entry name" value="AdoMet_MTases"/>
    <property type="match status" value="1"/>
</dbReference>
<accession>A0AAW1PZQ4</accession>
<evidence type="ECO:0000313" key="2">
    <source>
        <dbReference type="EMBL" id="KAK9813916.1"/>
    </source>
</evidence>